<evidence type="ECO:0000256" key="7">
    <source>
        <dbReference type="ARBA" id="ARBA00031658"/>
    </source>
</evidence>
<dbReference type="GO" id="GO:0030170">
    <property type="term" value="F:pyridoxal phosphate binding"/>
    <property type="evidence" value="ECO:0007669"/>
    <property type="project" value="InterPro"/>
</dbReference>
<gene>
    <name evidence="9" type="ORF">SAMN05216360_105216</name>
</gene>
<keyword evidence="9" id="KW-0808">Transferase</keyword>
<dbReference type="STRING" id="582672.SAMN05216360_105216"/>
<evidence type="ECO:0000313" key="10">
    <source>
        <dbReference type="Proteomes" id="UP000198704"/>
    </source>
</evidence>
<dbReference type="GO" id="GO:0003700">
    <property type="term" value="F:DNA-binding transcription factor activity"/>
    <property type="evidence" value="ECO:0007669"/>
    <property type="project" value="InterPro"/>
</dbReference>
<evidence type="ECO:0000313" key="9">
    <source>
        <dbReference type="EMBL" id="SDN05485.1"/>
    </source>
</evidence>
<evidence type="ECO:0000256" key="4">
    <source>
        <dbReference type="ARBA" id="ARBA00023015"/>
    </source>
</evidence>
<keyword evidence="3" id="KW-0663">Pyridoxal phosphate</keyword>
<dbReference type="Pfam" id="PF00392">
    <property type="entry name" value="GntR"/>
    <property type="match status" value="1"/>
</dbReference>
<dbReference type="InterPro" id="IPR036388">
    <property type="entry name" value="WH-like_DNA-bd_sf"/>
</dbReference>
<dbReference type="GO" id="GO:0003677">
    <property type="term" value="F:DNA binding"/>
    <property type="evidence" value="ECO:0007669"/>
    <property type="project" value="UniProtKB-KW"/>
</dbReference>
<protein>
    <recommendedName>
        <fullName evidence="2">8-amino-7-oxononanoate synthase</fullName>
    </recommendedName>
    <alternativeName>
        <fullName evidence="7">Alpha-oxoamine synthase</fullName>
    </alternativeName>
</protein>
<evidence type="ECO:0000256" key="3">
    <source>
        <dbReference type="ARBA" id="ARBA00022898"/>
    </source>
</evidence>
<keyword evidence="9" id="KW-0032">Aminotransferase</keyword>
<proteinExistence type="inferred from homology"/>
<dbReference type="GO" id="GO:0008483">
    <property type="term" value="F:transaminase activity"/>
    <property type="evidence" value="ECO:0007669"/>
    <property type="project" value="UniProtKB-KW"/>
</dbReference>
<dbReference type="Gene3D" id="3.90.1150.10">
    <property type="entry name" value="Aspartate Aminotransferase, domain 1"/>
    <property type="match status" value="1"/>
</dbReference>
<dbReference type="InterPro" id="IPR004839">
    <property type="entry name" value="Aminotransferase_I/II_large"/>
</dbReference>
<sequence>MSVAVRSPGTRVEAVVGEIRGRIAARHLVPGVRIPSVRAFAEAMGVSKSTVVEAYERLAAEGAVVARPGSGFYVAGKTRPLSLQAMGPQLDRIVDPLWITRQAQQAGSDQLKPGAGWLPDDWMPHESIRRGLRRVARADLAEMTNYDRPLGYEPLRRQIARKIGEKGVGAEPDQIVLVESATQALDLVCRFLLQPGDTVLVDDPCYFNFLALLRAQRVTVVGVPITPEGPDLRALASLLEQHRPRFYLTNAALQNPTGTSLAPNVAHRLLKLCEAHDTLIVEDEIFGDLEPDAAPRLAGFDGLERVIQIGSFSKTLSAAARCGWIALRADWVEPLVDLKLALSLGNGHVTAALVHALITEGAYRRHLAETRRRLASAMVQASAELRACGLELWSQPRGGFFLWMRLPDGRDGAEVARRALARGMVLAPGTSFSLSDAWNGYMRFNVAHCIDPRIRPILREALG</sequence>
<keyword evidence="6" id="KW-0804">Transcription</keyword>
<comment type="similarity">
    <text evidence="1">In the C-terminal section; belongs to the class-I pyridoxal-phosphate-dependent aminotransferase family.</text>
</comment>
<name>A0A1G9YAE2_9HYPH</name>
<keyword evidence="10" id="KW-1185">Reference proteome</keyword>
<dbReference type="PANTHER" id="PTHR46577">
    <property type="entry name" value="HTH-TYPE TRANSCRIPTIONAL REGULATORY PROTEIN GABR"/>
    <property type="match status" value="1"/>
</dbReference>
<dbReference type="SUPFAM" id="SSF46785">
    <property type="entry name" value="Winged helix' DNA-binding domain"/>
    <property type="match status" value="1"/>
</dbReference>
<dbReference type="InterPro" id="IPR015424">
    <property type="entry name" value="PyrdxlP-dep_Trfase"/>
</dbReference>
<dbReference type="SMART" id="SM00345">
    <property type="entry name" value="HTH_GNTR"/>
    <property type="match status" value="1"/>
</dbReference>
<dbReference type="InterPro" id="IPR015421">
    <property type="entry name" value="PyrdxlP-dep_Trfase_major"/>
</dbReference>
<dbReference type="PROSITE" id="PS50949">
    <property type="entry name" value="HTH_GNTR"/>
    <property type="match status" value="1"/>
</dbReference>
<reference evidence="10" key="1">
    <citation type="submission" date="2016-10" db="EMBL/GenBank/DDBJ databases">
        <authorList>
            <person name="Varghese N."/>
            <person name="Submissions S."/>
        </authorList>
    </citation>
    <scope>NUCLEOTIDE SEQUENCE [LARGE SCALE GENOMIC DNA]</scope>
    <source>
        <strain evidence="10">BL47</strain>
    </source>
</reference>
<dbReference type="PANTHER" id="PTHR46577:SF2">
    <property type="entry name" value="TRANSCRIPTIONAL REGULATORY PROTEIN"/>
    <property type="match status" value="1"/>
</dbReference>
<dbReference type="Gene3D" id="3.40.640.10">
    <property type="entry name" value="Type I PLP-dependent aspartate aminotransferase-like (Major domain)"/>
    <property type="match status" value="1"/>
</dbReference>
<accession>A0A1G9YAE2</accession>
<feature type="domain" description="HTH gntR-type" evidence="8">
    <location>
        <begin position="9"/>
        <end position="77"/>
    </location>
</feature>
<dbReference type="AlphaFoldDB" id="A0A1G9YAE2"/>
<evidence type="ECO:0000256" key="6">
    <source>
        <dbReference type="ARBA" id="ARBA00023163"/>
    </source>
</evidence>
<evidence type="ECO:0000256" key="1">
    <source>
        <dbReference type="ARBA" id="ARBA00005384"/>
    </source>
</evidence>
<keyword evidence="4" id="KW-0805">Transcription regulation</keyword>
<dbReference type="OrthoDB" id="9802328at2"/>
<dbReference type="RefSeq" id="WP_091715455.1">
    <property type="nucleotide sequence ID" value="NZ_FNHS01000005.1"/>
</dbReference>
<dbReference type="SUPFAM" id="SSF53383">
    <property type="entry name" value="PLP-dependent transferases"/>
    <property type="match status" value="1"/>
</dbReference>
<dbReference type="InterPro" id="IPR000524">
    <property type="entry name" value="Tscrpt_reg_HTH_GntR"/>
</dbReference>
<dbReference type="EMBL" id="FNHS01000005">
    <property type="protein sequence ID" value="SDN05485.1"/>
    <property type="molecule type" value="Genomic_DNA"/>
</dbReference>
<dbReference type="CDD" id="cd00609">
    <property type="entry name" value="AAT_like"/>
    <property type="match status" value="1"/>
</dbReference>
<dbReference type="Pfam" id="PF00155">
    <property type="entry name" value="Aminotran_1_2"/>
    <property type="match status" value="1"/>
</dbReference>
<dbReference type="InterPro" id="IPR036390">
    <property type="entry name" value="WH_DNA-bd_sf"/>
</dbReference>
<dbReference type="CDD" id="cd07377">
    <property type="entry name" value="WHTH_GntR"/>
    <property type="match status" value="1"/>
</dbReference>
<evidence type="ECO:0000256" key="2">
    <source>
        <dbReference type="ARBA" id="ARBA00016004"/>
    </source>
</evidence>
<organism evidence="9 10">
    <name type="scientific">Methylobacterium phyllostachyos</name>
    <dbReference type="NCBI Taxonomy" id="582672"/>
    <lineage>
        <taxon>Bacteria</taxon>
        <taxon>Pseudomonadati</taxon>
        <taxon>Pseudomonadota</taxon>
        <taxon>Alphaproteobacteria</taxon>
        <taxon>Hyphomicrobiales</taxon>
        <taxon>Methylobacteriaceae</taxon>
        <taxon>Methylobacterium</taxon>
    </lineage>
</organism>
<keyword evidence="5 9" id="KW-0238">DNA-binding</keyword>
<dbReference type="InterPro" id="IPR051446">
    <property type="entry name" value="HTH_trans_reg/aminotransferase"/>
</dbReference>
<dbReference type="Proteomes" id="UP000198704">
    <property type="component" value="Unassembled WGS sequence"/>
</dbReference>
<evidence type="ECO:0000259" key="8">
    <source>
        <dbReference type="PROSITE" id="PS50949"/>
    </source>
</evidence>
<dbReference type="Gene3D" id="1.10.10.10">
    <property type="entry name" value="Winged helix-like DNA-binding domain superfamily/Winged helix DNA-binding domain"/>
    <property type="match status" value="1"/>
</dbReference>
<evidence type="ECO:0000256" key="5">
    <source>
        <dbReference type="ARBA" id="ARBA00023125"/>
    </source>
</evidence>
<dbReference type="InterPro" id="IPR015422">
    <property type="entry name" value="PyrdxlP-dep_Trfase_small"/>
</dbReference>